<evidence type="ECO:0000313" key="1">
    <source>
        <dbReference type="EMBL" id="KKN70768.1"/>
    </source>
</evidence>
<proteinExistence type="predicted"/>
<gene>
    <name evidence="1" type="ORF">LCGC14_0427630</name>
</gene>
<reference evidence="1" key="1">
    <citation type="journal article" date="2015" name="Nature">
        <title>Complex archaea that bridge the gap between prokaryotes and eukaryotes.</title>
        <authorList>
            <person name="Spang A."/>
            <person name="Saw J.H."/>
            <person name="Jorgensen S.L."/>
            <person name="Zaremba-Niedzwiedzka K."/>
            <person name="Martijn J."/>
            <person name="Lind A.E."/>
            <person name="van Eijk R."/>
            <person name="Schleper C."/>
            <person name="Guy L."/>
            <person name="Ettema T.J."/>
        </authorList>
    </citation>
    <scope>NUCLEOTIDE SEQUENCE</scope>
</reference>
<dbReference type="Gene3D" id="1.10.3230.30">
    <property type="entry name" value="Phage gp6-like head-tail connector protein"/>
    <property type="match status" value="1"/>
</dbReference>
<comment type="caution">
    <text evidence="1">The sequence shown here is derived from an EMBL/GenBank/DDBJ whole genome shotgun (WGS) entry which is preliminary data.</text>
</comment>
<organism evidence="1">
    <name type="scientific">marine sediment metagenome</name>
    <dbReference type="NCBI Taxonomy" id="412755"/>
    <lineage>
        <taxon>unclassified sequences</taxon>
        <taxon>metagenomes</taxon>
        <taxon>ecological metagenomes</taxon>
    </lineage>
</organism>
<sequence length="300" mass="32658">MSLLIAQKNVEIVVIQAIYDTDGRTRKTGLAGTIVVDLRDEGGEAAETVVVTEQGASGYYEFVFTPIMGRAGGYSYQLDIIAPDDTSDESIYGFEIRVFDSVQFAATTGSFLTTLAKVKGFCTAMAAGDTAHDSLITDLIARATDRIEEECDRKLISATFTELIDGGHDPLIRLSNPPIASITSLHEDTDQTFDGTTLIAAADYIFDRDNSGGFVRKKANVNFAEGFQNVQAIYVGGFATIPAALEQAAMTLVCWWFSNRYKIGVSSASLRETQSTRLPMPSTTPDLRALIRPWLIPRLP</sequence>
<protein>
    <submittedName>
        <fullName evidence="1">Uncharacterized protein</fullName>
    </submittedName>
</protein>
<name>A0A0F9VYI7_9ZZZZ</name>
<dbReference type="AlphaFoldDB" id="A0A0F9VYI7"/>
<accession>A0A0F9VYI7</accession>
<dbReference type="EMBL" id="LAZR01000397">
    <property type="protein sequence ID" value="KKN70768.1"/>
    <property type="molecule type" value="Genomic_DNA"/>
</dbReference>